<organism evidence="1 2">
    <name type="scientific">Eretmocerus hayati</name>
    <dbReference type="NCBI Taxonomy" id="131215"/>
    <lineage>
        <taxon>Eukaryota</taxon>
        <taxon>Metazoa</taxon>
        <taxon>Ecdysozoa</taxon>
        <taxon>Arthropoda</taxon>
        <taxon>Hexapoda</taxon>
        <taxon>Insecta</taxon>
        <taxon>Pterygota</taxon>
        <taxon>Neoptera</taxon>
        <taxon>Endopterygota</taxon>
        <taxon>Hymenoptera</taxon>
        <taxon>Apocrita</taxon>
        <taxon>Proctotrupomorpha</taxon>
        <taxon>Chalcidoidea</taxon>
        <taxon>Aphelinidae</taxon>
        <taxon>Aphelininae</taxon>
        <taxon>Eretmocerus</taxon>
    </lineage>
</organism>
<protein>
    <submittedName>
        <fullName evidence="1">Uncharacterized protein</fullName>
    </submittedName>
</protein>
<dbReference type="EMBL" id="CM056741">
    <property type="protein sequence ID" value="KAJ8686119.1"/>
    <property type="molecule type" value="Genomic_DNA"/>
</dbReference>
<proteinExistence type="predicted"/>
<evidence type="ECO:0000313" key="1">
    <source>
        <dbReference type="EMBL" id="KAJ8686119.1"/>
    </source>
</evidence>
<sequence length="440" mass="47874">MTEENHESFKYLVTIKDSKTVYPRTFVIGSLFYQTVREYVDLRPTKGLTTSRFFLFYSKGKCTVQPIGKNRFGQTPGIIALYLNLKNYKEFTGHSFRRTAATLLSNSGANLVAVKSLGGWKSDTVCQGYVDNSLSNKDEIFRGIVNSNKSLRVLSAQTLKRKPGLDIERDHSQAPETAMNEIARKKHKSSSSNISHVLTAANQHVVRSSAAGKTTCTITSATQSNSTSSTGESHRVTAVKLSTKDKAGTNEKTCKATSISTVMSSLPALISTSKFECAYISLYNLLLYLEIMIFLAGGTATCTVTSVTQGRPILTIGNKCPQVSQQVQKPDPNNSTGCRRKSSCTTAKSCSREIRSTETSSTTLNAANSETSALKTGSNSTSAMTTTTRSNSDVTSITEPLSPQNFLISNEENSDKENFAPELNLEQPNVAFSEDVPDNN</sequence>
<reference evidence="1" key="1">
    <citation type="submission" date="2023-04" db="EMBL/GenBank/DDBJ databases">
        <title>A chromosome-level genome assembly of the parasitoid wasp Eretmocerus hayati.</title>
        <authorList>
            <person name="Zhong Y."/>
            <person name="Liu S."/>
            <person name="Liu Y."/>
        </authorList>
    </citation>
    <scope>NUCLEOTIDE SEQUENCE</scope>
    <source>
        <strain evidence="1">ZJU_SS_LIU_2023</strain>
    </source>
</reference>
<keyword evidence="2" id="KW-1185">Reference proteome</keyword>
<evidence type="ECO:0000313" key="2">
    <source>
        <dbReference type="Proteomes" id="UP001239111"/>
    </source>
</evidence>
<comment type="caution">
    <text evidence="1">The sequence shown here is derived from an EMBL/GenBank/DDBJ whole genome shotgun (WGS) entry which is preliminary data.</text>
</comment>
<dbReference type="Proteomes" id="UP001239111">
    <property type="component" value="Chromosome 1"/>
</dbReference>
<gene>
    <name evidence="1" type="ORF">QAD02_021913</name>
</gene>
<name>A0ACC2PU23_9HYME</name>
<accession>A0ACC2PU23</accession>